<organism evidence="3 4">
    <name type="scientific">Petrolisthes cinctipes</name>
    <name type="common">Flat porcelain crab</name>
    <dbReference type="NCBI Taxonomy" id="88211"/>
    <lineage>
        <taxon>Eukaryota</taxon>
        <taxon>Metazoa</taxon>
        <taxon>Ecdysozoa</taxon>
        <taxon>Arthropoda</taxon>
        <taxon>Crustacea</taxon>
        <taxon>Multicrustacea</taxon>
        <taxon>Malacostraca</taxon>
        <taxon>Eumalacostraca</taxon>
        <taxon>Eucarida</taxon>
        <taxon>Decapoda</taxon>
        <taxon>Pleocyemata</taxon>
        <taxon>Anomura</taxon>
        <taxon>Galatheoidea</taxon>
        <taxon>Porcellanidae</taxon>
        <taxon>Petrolisthes</taxon>
    </lineage>
</organism>
<reference evidence="3" key="1">
    <citation type="submission" date="2023-10" db="EMBL/GenBank/DDBJ databases">
        <title>Genome assemblies of two species of porcelain crab, Petrolisthes cinctipes and Petrolisthes manimaculis (Anomura: Porcellanidae).</title>
        <authorList>
            <person name="Angst P."/>
        </authorList>
    </citation>
    <scope>NUCLEOTIDE SEQUENCE</scope>
    <source>
        <strain evidence="3">PB745_01</strain>
        <tissue evidence="3">Gill</tissue>
    </source>
</reference>
<feature type="region of interest" description="Disordered" evidence="1">
    <location>
        <begin position="36"/>
        <end position="121"/>
    </location>
</feature>
<dbReference type="Proteomes" id="UP001286313">
    <property type="component" value="Unassembled WGS sequence"/>
</dbReference>
<evidence type="ECO:0000313" key="4">
    <source>
        <dbReference type="Proteomes" id="UP001286313"/>
    </source>
</evidence>
<gene>
    <name evidence="3" type="ORF">Pcinc_025425</name>
</gene>
<feature type="chain" id="PRO_5042003665" evidence="2">
    <location>
        <begin position="17"/>
        <end position="254"/>
    </location>
</feature>
<comment type="caution">
    <text evidence="3">The sequence shown here is derived from an EMBL/GenBank/DDBJ whole genome shotgun (WGS) entry which is preliminary data.</text>
</comment>
<keyword evidence="4" id="KW-1185">Reference proteome</keyword>
<evidence type="ECO:0000256" key="1">
    <source>
        <dbReference type="SAM" id="MobiDB-lite"/>
    </source>
</evidence>
<feature type="compositionally biased region" description="Low complexity" evidence="1">
    <location>
        <begin position="72"/>
        <end position="87"/>
    </location>
</feature>
<dbReference type="AlphaFoldDB" id="A0AAE1F8J6"/>
<keyword evidence="2" id="KW-0732">Signal</keyword>
<evidence type="ECO:0000313" key="3">
    <source>
        <dbReference type="EMBL" id="KAK3869248.1"/>
    </source>
</evidence>
<dbReference type="EMBL" id="JAWQEG010002861">
    <property type="protein sequence ID" value="KAK3869248.1"/>
    <property type="molecule type" value="Genomic_DNA"/>
</dbReference>
<feature type="region of interest" description="Disordered" evidence="1">
    <location>
        <begin position="221"/>
        <end position="254"/>
    </location>
</feature>
<evidence type="ECO:0000256" key="2">
    <source>
        <dbReference type="SAM" id="SignalP"/>
    </source>
</evidence>
<feature type="compositionally biased region" description="Gly residues" evidence="1">
    <location>
        <begin position="36"/>
        <end position="48"/>
    </location>
</feature>
<feature type="compositionally biased region" description="Low complexity" evidence="1">
    <location>
        <begin position="221"/>
        <end position="231"/>
    </location>
</feature>
<accession>A0AAE1F8J6</accession>
<protein>
    <submittedName>
        <fullName evidence="3">Uncharacterized protein</fullName>
    </submittedName>
</protein>
<sequence>MRLLVVLTVVTGLVAGQGEPAAEKKAAAAVDATGGAGGAGGGAAGGGAAAADPPPADPAVEGRSSGGTRRNFFSGSPGFSGSNFQSGHNPAFQGGQHPVFQNGHNPAFQGGQHPVFQGGLNPSFPGSNVGFQSLNVGLGGFGGPVTGNCRRWCKTPTGADYCCESGTDPISPVALKPGFCPAIRPTCPRLYYLAPVTAAKNRSFLFHHLLAPSHQQVPSPSVSLPHHCSSPITSPPSQYSPIFTTAPPLPSSTQ</sequence>
<feature type="signal peptide" evidence="2">
    <location>
        <begin position="1"/>
        <end position="16"/>
    </location>
</feature>
<proteinExistence type="predicted"/>
<name>A0AAE1F8J6_PETCI</name>